<dbReference type="EMBL" id="LFIW01001903">
    <property type="protein sequence ID" value="KZL80472.1"/>
    <property type="molecule type" value="Genomic_DNA"/>
</dbReference>
<evidence type="ECO:0000313" key="2">
    <source>
        <dbReference type="Proteomes" id="UP000076584"/>
    </source>
</evidence>
<sequence>MSFSDFDASDASVASGTFVRSCIFVELLPEDLDIGCTADFRPHEPPAEPGLPGSFTPFDVRTRSRNIRELPAAPLDLFLRYVSQSLVEQWG</sequence>
<name>A0A167ASC0_COLIC</name>
<protein>
    <submittedName>
        <fullName evidence="1">Uncharacterized protein</fullName>
    </submittedName>
</protein>
<keyword evidence="2" id="KW-1185">Reference proteome</keyword>
<reference evidence="1 2" key="1">
    <citation type="submission" date="2015-06" db="EMBL/GenBank/DDBJ databases">
        <title>Survival trade-offs in plant roots during colonization by closely related pathogenic and mutualistic fungi.</title>
        <authorList>
            <person name="Hacquard S."/>
            <person name="Kracher B."/>
            <person name="Hiruma K."/>
            <person name="Weinman A."/>
            <person name="Muench P."/>
            <person name="Garrido Oter R."/>
            <person name="Ver Loren van Themaat E."/>
            <person name="Dallerey J.-F."/>
            <person name="Damm U."/>
            <person name="Henrissat B."/>
            <person name="Lespinet O."/>
            <person name="Thon M."/>
            <person name="Kemen E."/>
            <person name="McHardy A.C."/>
            <person name="Schulze-Lefert P."/>
            <person name="O'Connell R.J."/>
        </authorList>
    </citation>
    <scope>NUCLEOTIDE SEQUENCE [LARGE SCALE GENOMIC DNA]</scope>
    <source>
        <strain evidence="1 2">MAFF 238704</strain>
    </source>
</reference>
<proteinExistence type="predicted"/>
<dbReference type="Proteomes" id="UP000076584">
    <property type="component" value="Unassembled WGS sequence"/>
</dbReference>
<comment type="caution">
    <text evidence="1">The sequence shown here is derived from an EMBL/GenBank/DDBJ whole genome shotgun (WGS) entry which is preliminary data.</text>
</comment>
<accession>A0A167ASC0</accession>
<dbReference type="AlphaFoldDB" id="A0A167ASC0"/>
<gene>
    <name evidence="1" type="ORF">CI238_11903</name>
</gene>
<evidence type="ECO:0000313" key="1">
    <source>
        <dbReference type="EMBL" id="KZL80472.1"/>
    </source>
</evidence>
<organism evidence="1 2">
    <name type="scientific">Colletotrichum incanum</name>
    <name type="common">Soybean anthracnose fungus</name>
    <dbReference type="NCBI Taxonomy" id="1573173"/>
    <lineage>
        <taxon>Eukaryota</taxon>
        <taxon>Fungi</taxon>
        <taxon>Dikarya</taxon>
        <taxon>Ascomycota</taxon>
        <taxon>Pezizomycotina</taxon>
        <taxon>Sordariomycetes</taxon>
        <taxon>Hypocreomycetidae</taxon>
        <taxon>Glomerellales</taxon>
        <taxon>Glomerellaceae</taxon>
        <taxon>Colletotrichum</taxon>
        <taxon>Colletotrichum spaethianum species complex</taxon>
    </lineage>
</organism>